<dbReference type="AlphaFoldDB" id="A0A7X5QTE1"/>
<dbReference type="RefSeq" id="WP_166698764.1">
    <property type="nucleotide sequence ID" value="NZ_JAAQTL010000001.1"/>
</dbReference>
<protein>
    <submittedName>
        <fullName evidence="1">DUF1364 domain-containing protein</fullName>
    </submittedName>
</protein>
<dbReference type="Pfam" id="PF07102">
    <property type="entry name" value="YbcO"/>
    <property type="match status" value="1"/>
</dbReference>
<dbReference type="InterPro" id="IPR010774">
    <property type="entry name" value="YbcO"/>
</dbReference>
<keyword evidence="2" id="KW-1185">Reference proteome</keyword>
<comment type="caution">
    <text evidence="1">The sequence shown here is derived from an EMBL/GenBank/DDBJ whole genome shotgun (WGS) entry which is preliminary data.</text>
</comment>
<dbReference type="Gene3D" id="3.30.50.20">
    <property type="entry name" value="prophage-derive protein ybcO"/>
    <property type="match status" value="1"/>
</dbReference>
<accession>A0A7X5QTE1</accession>
<name>A0A7X5QTE1_9GAMM</name>
<organism evidence="1 2">
    <name type="scientific">Luteibacter yeojuensis</name>
    <dbReference type="NCBI Taxonomy" id="345309"/>
    <lineage>
        <taxon>Bacteria</taxon>
        <taxon>Pseudomonadati</taxon>
        <taxon>Pseudomonadota</taxon>
        <taxon>Gammaproteobacteria</taxon>
        <taxon>Lysobacterales</taxon>
        <taxon>Rhodanobacteraceae</taxon>
        <taxon>Luteibacter</taxon>
    </lineage>
</organism>
<evidence type="ECO:0000313" key="1">
    <source>
        <dbReference type="EMBL" id="NID14984.1"/>
    </source>
</evidence>
<evidence type="ECO:0000313" key="2">
    <source>
        <dbReference type="Proteomes" id="UP000518878"/>
    </source>
</evidence>
<reference evidence="1 2" key="1">
    <citation type="journal article" date="2006" name="Int. J. Syst. Evol. Microbiol.">
        <title>Dyella yeojuensis sp. nov., isolated from greenhouse soil in Korea.</title>
        <authorList>
            <person name="Kim B.Y."/>
            <person name="Weon H.Y."/>
            <person name="Lee K.H."/>
            <person name="Seok S.J."/>
            <person name="Kwon S.W."/>
            <person name="Go S.J."/>
            <person name="Stackebrandt E."/>
        </authorList>
    </citation>
    <scope>NUCLEOTIDE SEQUENCE [LARGE SCALE GENOMIC DNA]</scope>
    <source>
        <strain evidence="1 2">DSM 17673</strain>
    </source>
</reference>
<dbReference type="Proteomes" id="UP000518878">
    <property type="component" value="Unassembled WGS sequence"/>
</dbReference>
<sequence length="107" mass="12071">MTRPKTTPMRQEARGQRCTIRIPGCQGARDTVVLCHYRLDDTSGTATKPDDEQAAEGCHYCHDVVDGRLSPPAGYTYADVRLAHAEGVFRTQLRRRQVSPWDDAWKP</sequence>
<gene>
    <name evidence="1" type="ORF">HBF32_05820</name>
</gene>
<dbReference type="EMBL" id="JAAQTL010000001">
    <property type="protein sequence ID" value="NID14984.1"/>
    <property type="molecule type" value="Genomic_DNA"/>
</dbReference>
<proteinExistence type="predicted"/>